<comment type="caution">
    <text evidence="1">The sequence shown here is derived from an EMBL/GenBank/DDBJ whole genome shotgun (WGS) entry which is preliminary data.</text>
</comment>
<protein>
    <submittedName>
        <fullName evidence="1">Uncharacterized protein</fullName>
    </submittedName>
</protein>
<organism evidence="1 2">
    <name type="scientific">Fusarium fujikuroi</name>
    <name type="common">Bakanae and foot rot disease fungus</name>
    <name type="synonym">Gibberella fujikuroi</name>
    <dbReference type="NCBI Taxonomy" id="5127"/>
    <lineage>
        <taxon>Eukaryota</taxon>
        <taxon>Fungi</taxon>
        <taxon>Dikarya</taxon>
        <taxon>Ascomycota</taxon>
        <taxon>Pezizomycotina</taxon>
        <taxon>Sordariomycetes</taxon>
        <taxon>Hypocreomycetidae</taxon>
        <taxon>Hypocreales</taxon>
        <taxon>Nectriaceae</taxon>
        <taxon>Fusarium</taxon>
        <taxon>Fusarium fujikuroi species complex</taxon>
    </lineage>
</organism>
<accession>A0A5Q3D3Y2</accession>
<dbReference type="Proteomes" id="UP000760494">
    <property type="component" value="Unassembled WGS sequence"/>
</dbReference>
<dbReference type="EMBL" id="CABFJX010000368">
    <property type="protein sequence ID" value="VTT73246.1"/>
    <property type="molecule type" value="Genomic_DNA"/>
</dbReference>
<dbReference type="AlphaFoldDB" id="A0A5Q3D3Y2"/>
<reference evidence="1" key="1">
    <citation type="submission" date="2019-05" db="EMBL/GenBank/DDBJ databases">
        <authorList>
            <person name="Piombo E."/>
        </authorList>
    </citation>
    <scope>NUCLEOTIDE SEQUENCE</scope>
    <source>
        <strain evidence="1">C2S</strain>
    </source>
</reference>
<sequence>MQATRLINQFKLSINTTVPRPLDYLTINSYPFDVNILSATICRLDPSLNTSVETRQPERWSIQIKNKRITAIDEGGFTLIKSGGKKTEKSVVLIEAKRRLDVCTNQPFVSDERLGQITSEAIAARSSREVDNEREDIFIYMCFFHFIITVDYLEDVNHGRIPTKAAKVTATRWFNLERPLDRKCAVKNVLHLAEYMGQTEGKEDEEEASALPDL</sequence>
<name>A0A5Q3D3Y2_FUSFU</name>
<gene>
    <name evidence="1" type="ORF">C2S_8978</name>
</gene>
<evidence type="ECO:0000313" key="2">
    <source>
        <dbReference type="Proteomes" id="UP000760494"/>
    </source>
</evidence>
<evidence type="ECO:0000313" key="1">
    <source>
        <dbReference type="EMBL" id="VTT73246.1"/>
    </source>
</evidence>
<proteinExistence type="predicted"/>